<evidence type="ECO:0000313" key="3">
    <source>
        <dbReference type="Proteomes" id="UP000320176"/>
    </source>
</evidence>
<dbReference type="NCBIfam" id="TIGR02595">
    <property type="entry name" value="PEP_CTERM"/>
    <property type="match status" value="1"/>
</dbReference>
<name>A0A5C6AJL3_9BACT</name>
<dbReference type="Pfam" id="PF07589">
    <property type="entry name" value="PEP-CTERM"/>
    <property type="match status" value="1"/>
</dbReference>
<sequence>MYAFRFLMVSLISSGLWLCQAKLVRAEIYVPDQSVPGVSGDVFGWDQGDVNSSFAFWDSFDDFLGGSAPGFLPAGSSPAANSVFDNGGLPSLLTFESNQSIASSGNAYGGLFGPGDDSTFLTDAFATVRSGTSGGSFTRIVAQFETLGSELDYSSLLLSLTDAPGTIAPSFAIETNRVSLGGTFGGEGVSYLALWDLDSSQAEYRFDFMAQSNNMSLDKVRIDSFTRNTPFITPSAVPEPSSFAMLGLIGTTIVMARRRRRVLPLLGS</sequence>
<keyword evidence="3" id="KW-1185">Reference proteome</keyword>
<evidence type="ECO:0000313" key="2">
    <source>
        <dbReference type="EMBL" id="TWT98393.1"/>
    </source>
</evidence>
<dbReference type="InterPro" id="IPR013424">
    <property type="entry name" value="Ice-binding_C"/>
</dbReference>
<comment type="caution">
    <text evidence="2">The sequence shown here is derived from an EMBL/GenBank/DDBJ whole genome shotgun (WGS) entry which is preliminary data.</text>
</comment>
<dbReference type="AlphaFoldDB" id="A0A5C6AJL3"/>
<proteinExistence type="predicted"/>
<protein>
    <recommendedName>
        <fullName evidence="1">Ice-binding protein C-terminal domain-containing protein</fullName>
    </recommendedName>
</protein>
<dbReference type="EMBL" id="SJPN01000006">
    <property type="protein sequence ID" value="TWT98393.1"/>
    <property type="molecule type" value="Genomic_DNA"/>
</dbReference>
<organism evidence="2 3">
    <name type="scientific">Stieleria varia</name>
    <dbReference type="NCBI Taxonomy" id="2528005"/>
    <lineage>
        <taxon>Bacteria</taxon>
        <taxon>Pseudomonadati</taxon>
        <taxon>Planctomycetota</taxon>
        <taxon>Planctomycetia</taxon>
        <taxon>Pirellulales</taxon>
        <taxon>Pirellulaceae</taxon>
        <taxon>Stieleria</taxon>
    </lineage>
</organism>
<accession>A0A5C6AJL3</accession>
<gene>
    <name evidence="2" type="ORF">Pla52n_49060</name>
</gene>
<reference evidence="2 3" key="1">
    <citation type="submission" date="2019-02" db="EMBL/GenBank/DDBJ databases">
        <title>Deep-cultivation of Planctomycetes and their phenomic and genomic characterization uncovers novel biology.</title>
        <authorList>
            <person name="Wiegand S."/>
            <person name="Jogler M."/>
            <person name="Boedeker C."/>
            <person name="Pinto D."/>
            <person name="Vollmers J."/>
            <person name="Rivas-Marin E."/>
            <person name="Kohn T."/>
            <person name="Peeters S.H."/>
            <person name="Heuer A."/>
            <person name="Rast P."/>
            <person name="Oberbeckmann S."/>
            <person name="Bunk B."/>
            <person name="Jeske O."/>
            <person name="Meyerdierks A."/>
            <person name="Storesund J.E."/>
            <person name="Kallscheuer N."/>
            <person name="Luecker S."/>
            <person name="Lage O.M."/>
            <person name="Pohl T."/>
            <person name="Merkel B.J."/>
            <person name="Hornburger P."/>
            <person name="Mueller R.-W."/>
            <person name="Bruemmer F."/>
            <person name="Labrenz M."/>
            <person name="Spormann A.M."/>
            <person name="Op Den Camp H."/>
            <person name="Overmann J."/>
            <person name="Amann R."/>
            <person name="Jetten M.S.M."/>
            <person name="Mascher T."/>
            <person name="Medema M.H."/>
            <person name="Devos D.P."/>
            <person name="Kaster A.-K."/>
            <person name="Ovreas L."/>
            <person name="Rohde M."/>
            <person name="Galperin M.Y."/>
            <person name="Jogler C."/>
        </authorList>
    </citation>
    <scope>NUCLEOTIDE SEQUENCE [LARGE SCALE GENOMIC DNA]</scope>
    <source>
        <strain evidence="2 3">Pla52n</strain>
    </source>
</reference>
<evidence type="ECO:0000259" key="1">
    <source>
        <dbReference type="Pfam" id="PF07589"/>
    </source>
</evidence>
<dbReference type="Proteomes" id="UP000320176">
    <property type="component" value="Unassembled WGS sequence"/>
</dbReference>
<feature type="domain" description="Ice-binding protein C-terminal" evidence="1">
    <location>
        <begin position="236"/>
        <end position="260"/>
    </location>
</feature>